<dbReference type="OrthoDB" id="191834at2759"/>
<dbReference type="SMART" id="SM00456">
    <property type="entry name" value="WW"/>
    <property type="match status" value="2"/>
</dbReference>
<evidence type="ECO:0000256" key="3">
    <source>
        <dbReference type="ARBA" id="ARBA00022737"/>
    </source>
</evidence>
<dbReference type="InterPro" id="IPR000315">
    <property type="entry name" value="Znf_B-box"/>
</dbReference>
<organism evidence="10 11">
    <name type="scientific">Hondaea fermentalgiana</name>
    <dbReference type="NCBI Taxonomy" id="2315210"/>
    <lineage>
        <taxon>Eukaryota</taxon>
        <taxon>Sar</taxon>
        <taxon>Stramenopiles</taxon>
        <taxon>Bigyra</taxon>
        <taxon>Labyrinthulomycetes</taxon>
        <taxon>Thraustochytrida</taxon>
        <taxon>Thraustochytriidae</taxon>
        <taxon>Hondaea</taxon>
    </lineage>
</organism>
<dbReference type="SMART" id="SM00015">
    <property type="entry name" value="IQ"/>
    <property type="match status" value="10"/>
</dbReference>
<dbReference type="InterPro" id="IPR001202">
    <property type="entry name" value="WW_dom"/>
</dbReference>
<dbReference type="GO" id="GO:0007051">
    <property type="term" value="P:spindle organization"/>
    <property type="evidence" value="ECO:0007669"/>
    <property type="project" value="TreeGrafter"/>
</dbReference>
<dbReference type="PANTHER" id="PTHR22706:SF1">
    <property type="entry name" value="ASSEMBLY FACTOR FOR SPINDLE MICROTUBULES"/>
    <property type="match status" value="1"/>
</dbReference>
<dbReference type="EMBL" id="BEYU01000001">
    <property type="protein sequence ID" value="GBG23782.1"/>
    <property type="molecule type" value="Genomic_DNA"/>
</dbReference>
<proteinExistence type="predicted"/>
<keyword evidence="6" id="KW-0175">Coiled coil</keyword>
<dbReference type="Gene3D" id="1.20.5.190">
    <property type="match status" value="2"/>
</dbReference>
<evidence type="ECO:0000313" key="11">
    <source>
        <dbReference type="Proteomes" id="UP000241890"/>
    </source>
</evidence>
<evidence type="ECO:0000313" key="10">
    <source>
        <dbReference type="EMBL" id="GBG23782.1"/>
    </source>
</evidence>
<feature type="region of interest" description="Disordered" evidence="7">
    <location>
        <begin position="244"/>
        <end position="283"/>
    </location>
</feature>
<dbReference type="PROSITE" id="PS50119">
    <property type="entry name" value="ZF_BBOX"/>
    <property type="match status" value="1"/>
</dbReference>
<gene>
    <name evidence="10" type="ORF">FCC1311_000022</name>
</gene>
<feature type="region of interest" description="Disordered" evidence="7">
    <location>
        <begin position="162"/>
        <end position="202"/>
    </location>
</feature>
<sequence>MRDAASRLLAPHGAQNDLDGQRAAVATLYASICDTRVDANAGADASWALGPLRVDLLGPLLYHVNDESAPRRLRIQACRVLTALLGGSGNATVASSYASLSRLMEKELSGNELHDVNDQVASGNEDVDRGNEAAAPEIHVHEREEIEDQRIDQDKAKRKRSLALAKNRKVPGARQAILGPKREDARLTQKRDQRPRAERKGLIGVLLGRDASHAKQKRDTRRFMGYEVPMLWYPKTSEALRERRQQNLQRGDDDDEVDDNNDNVLSRNGHGGGDDASKRLKLPLLTPPTKSVRTFPRIEDASVEELDRVLEQERALWRAIDRGIREKRLALPSNFLLEQGLEVAYAREVARRVLDRLFRYAGREPLRGPFRRWHAHTLELRFQEFARYASLEKLRQIIRRMLSLRVVRAWDTWSIFVDEIRKQERLAAAIALQRRYRGKQGRRVFAAHKERWYAARRIQTWRRMLCKVTAYTAIRTKICLIQRNERKWSVRRMILRWHAAAVPIQAMARMRPRYLWFLRVKAATLMIQANYRGVLGRVRFKHLFNEFALNTQYHRPAALRIQRCWHRHRAFATVRAIYAHELAINNAALAIQKQWYIYKEEFPAFVMMRVYLIQDKVDKIEARLEKRARRAEAARKIQTVMRGVYAQRLVARHRIEHHAAIPIQSCARGFVARQRVHRFAALLVGVRRIQNLVRAYFAPRHAAAARIQIEVRMRLLQSVGASMISLELDAKTQAHFSSALRQPLATRQEDNLLRARASIVLQTRLARSMAAKKEFAQRRAARLLQRIAKGYLGRCRARHCARVVRHNAARAFVEDFVSRTHAYMSDRIFARRAGAACRIQSWYKERKAQIHAKALRKWHARRTKGARTIQRIVRGVQGRRHLARDRELDRRVRTNRYKGLQDPREIAETAIMHARAFYDTADPMAGMHPSLVLHRLGLGHLWEPLYKGAFHVNDLSKLCSIPDKALREFLSPFCESESDAADVADLVALVGAIRLPLSARHSDASHARVLRRFAYIRDPFVARRVYAAVFPDQTKRAESFAMKLPPNTVTRAQLHRYMLKYRGRPKEAKDHAEAGLLALPDAEAVTKWDLRRFRQCAKVYEMALETIGKRALTDELRLVVADALLRAQRPDAKEKRGGCNEMRVALDLVIKLVTAACKVQQVVRAKLARVMVRACLARKRYREDLLEGGILRKNWQLEREKEAREYEEYLQALARYEVEQGLAKITRFGYLEVWDEYAQAYYYTDENGTAEAVWERPVYTFEEDVAARKMQLLVRGRAARNFRRALEEARRRQEEMAARQRAWEDLAHERLNLVTFRVRLETVMDDSEAQKIPMFPSWRRKPLSWKDACRDADVKLELAALRLGEAQEALANAIQAVEASAARRDRGREPGDAWYAMVKTGKRDVSFDTPGSILAHWGAIRDEETGRLRFKCRLPGHAGLRDSLADLERQAMHLEDAPALELQKVAAEMLAEDAYSRQCEVRAFVETRLPHVLTLFTDPEATSLSYDLKARLREEARAATRLAALTRGHLARRTRREARLDAAREHAERLLERAKTSHEDAASVRARLHVPVGVSAVYTFVDMPFGWRAKRDGYGRTFYVHDTSFDTVWARPTFVWEEQVAAGIIQRVYRGWRGRCAFIEALRSEGVRQVAEMAIAKAATTACFEYPASEGVSVEIWLARRGLHEIVRDVLVEQRSVEKRTRQRFRSLMEAQALPWTRDRLAWFGIKREDHVSAIMASEKVPEEKLCLLREADAIEALFLSHYPSQGARALKFAAQAAQLSDMPITMCQLETHLAKYKGKPSLATVQLQDEVFNLPTTSTPQDQEAAFYLMLGASRRIMIIAANMKLEKLHGELRELMERAQTLLSKPEEGQPPGPWLCRRPWPREAMAAFAMRETLERALAWEKMAVRVQRVYRDYRNLMQWREVAAWYRSNITLVQCAWRQYAARKLLRLRHAQYHSSWEELFDPKEDMMYYFDNSTDKSQWHPPREPYKPYGWWPPHPDDIPVPEGKCFVCRQHEAVRLCEECVTKNGVNREFCFDCFAEVHGSGGAAMARHSFRAPASSTAQVEAGTSGPGLVCSQCQGPGIRRCNDCEDFYCLACFRRLHGRGRRREHAWTAYQAGCPVCVECERQVAAVYCESCRDHLCKACSTRIHRKGQRKRHTRVDLADFETKSGQGL</sequence>
<feature type="domain" description="B box-type" evidence="9">
    <location>
        <begin position="2124"/>
        <end position="2166"/>
    </location>
</feature>
<name>A0A2R5FYF0_9STRA</name>
<evidence type="ECO:0000256" key="5">
    <source>
        <dbReference type="PROSITE-ProRule" id="PRU00024"/>
    </source>
</evidence>
<dbReference type="Gene3D" id="2.20.70.10">
    <property type="match status" value="1"/>
</dbReference>
<dbReference type="PROSITE" id="PS01159">
    <property type="entry name" value="WW_DOMAIN_1"/>
    <property type="match status" value="1"/>
</dbReference>
<dbReference type="GO" id="GO:0005737">
    <property type="term" value="C:cytoplasm"/>
    <property type="evidence" value="ECO:0007669"/>
    <property type="project" value="UniProtKB-SubCell"/>
</dbReference>
<feature type="compositionally biased region" description="Basic and acidic residues" evidence="7">
    <location>
        <begin position="180"/>
        <end position="201"/>
    </location>
</feature>
<dbReference type="InParanoid" id="A0A2R5FYF0"/>
<evidence type="ECO:0000256" key="7">
    <source>
        <dbReference type="SAM" id="MobiDB-lite"/>
    </source>
</evidence>
<dbReference type="InterPro" id="IPR000048">
    <property type="entry name" value="IQ_motif_EF-hand-BS"/>
</dbReference>
<comment type="caution">
    <text evidence="10">The sequence shown here is derived from an EMBL/GenBank/DDBJ whole genome shotgun (WGS) entry which is preliminary data.</text>
</comment>
<dbReference type="PROSITE" id="PS50096">
    <property type="entry name" value="IQ"/>
    <property type="match status" value="8"/>
</dbReference>
<dbReference type="Proteomes" id="UP000241890">
    <property type="component" value="Unassembled WGS sequence"/>
</dbReference>
<dbReference type="InterPro" id="IPR051185">
    <property type="entry name" value="ASPM"/>
</dbReference>
<dbReference type="GO" id="GO:0000278">
    <property type="term" value="P:mitotic cell cycle"/>
    <property type="evidence" value="ECO:0007669"/>
    <property type="project" value="TreeGrafter"/>
</dbReference>
<dbReference type="Pfam" id="PF22586">
    <property type="entry name" value="ANCHR-like_BBOX"/>
    <property type="match status" value="1"/>
</dbReference>
<feature type="coiled-coil region" evidence="6">
    <location>
        <begin position="1840"/>
        <end position="1867"/>
    </location>
</feature>
<keyword evidence="5" id="KW-0862">Zinc</keyword>
<evidence type="ECO:0000256" key="4">
    <source>
        <dbReference type="ARBA" id="ARBA00022860"/>
    </source>
</evidence>
<keyword evidence="3" id="KW-0677">Repeat</keyword>
<feature type="compositionally biased region" description="Basic residues" evidence="7">
    <location>
        <begin position="162"/>
        <end position="171"/>
    </location>
</feature>
<feature type="coiled-coil region" evidence="6">
    <location>
        <begin position="1192"/>
        <end position="1219"/>
    </location>
</feature>
<dbReference type="GO" id="GO:0005516">
    <property type="term" value="F:calmodulin binding"/>
    <property type="evidence" value="ECO:0007669"/>
    <property type="project" value="UniProtKB-KW"/>
</dbReference>
<dbReference type="InterPro" id="IPR036020">
    <property type="entry name" value="WW_dom_sf"/>
</dbReference>
<dbReference type="GO" id="GO:0008270">
    <property type="term" value="F:zinc ion binding"/>
    <property type="evidence" value="ECO:0007669"/>
    <property type="project" value="UniProtKB-KW"/>
</dbReference>
<dbReference type="GO" id="GO:0000922">
    <property type="term" value="C:spindle pole"/>
    <property type="evidence" value="ECO:0007669"/>
    <property type="project" value="TreeGrafter"/>
</dbReference>
<keyword evidence="5" id="KW-0479">Metal-binding</keyword>
<evidence type="ECO:0000259" key="9">
    <source>
        <dbReference type="PROSITE" id="PS50119"/>
    </source>
</evidence>
<keyword evidence="2" id="KW-0963">Cytoplasm</keyword>
<keyword evidence="11" id="KW-1185">Reference proteome</keyword>
<evidence type="ECO:0000256" key="6">
    <source>
        <dbReference type="SAM" id="Coils"/>
    </source>
</evidence>
<evidence type="ECO:0000256" key="2">
    <source>
        <dbReference type="ARBA" id="ARBA00022490"/>
    </source>
</evidence>
<dbReference type="SUPFAM" id="SSF51045">
    <property type="entry name" value="WW domain"/>
    <property type="match status" value="2"/>
</dbReference>
<feature type="domain" description="WW" evidence="8">
    <location>
        <begin position="1581"/>
        <end position="1614"/>
    </location>
</feature>
<feature type="coiled-coil region" evidence="6">
    <location>
        <begin position="1279"/>
        <end position="1306"/>
    </location>
</feature>
<keyword evidence="4" id="KW-0112">Calmodulin-binding</keyword>
<dbReference type="CDD" id="cd19757">
    <property type="entry name" value="Bbox1"/>
    <property type="match status" value="3"/>
</dbReference>
<evidence type="ECO:0000256" key="1">
    <source>
        <dbReference type="ARBA" id="ARBA00004496"/>
    </source>
</evidence>
<feature type="domain" description="WW" evidence="8">
    <location>
        <begin position="1955"/>
        <end position="1989"/>
    </location>
</feature>
<dbReference type="GO" id="GO:0051295">
    <property type="term" value="P:establishment of meiotic spindle localization"/>
    <property type="evidence" value="ECO:0007669"/>
    <property type="project" value="TreeGrafter"/>
</dbReference>
<dbReference type="CDD" id="cd00201">
    <property type="entry name" value="WW"/>
    <property type="match status" value="1"/>
</dbReference>
<feature type="compositionally biased region" description="Acidic residues" evidence="7">
    <location>
        <begin position="252"/>
        <end position="261"/>
    </location>
</feature>
<dbReference type="Pfam" id="PF00643">
    <property type="entry name" value="zf-B_box"/>
    <property type="match status" value="1"/>
</dbReference>
<evidence type="ECO:0000259" key="8">
    <source>
        <dbReference type="PROSITE" id="PS50020"/>
    </source>
</evidence>
<protein>
    <submittedName>
        <fullName evidence="10">Zinc finger FYVE domain-containing protein 1</fullName>
    </submittedName>
</protein>
<accession>A0A2R5FYF0</accession>
<comment type="subcellular location">
    <subcellularLocation>
        <location evidence="1">Cytoplasm</location>
    </subcellularLocation>
</comment>
<keyword evidence="5" id="KW-0863">Zinc-finger</keyword>
<dbReference type="PROSITE" id="PS50020">
    <property type="entry name" value="WW_DOMAIN_2"/>
    <property type="match status" value="2"/>
</dbReference>
<reference evidence="10 11" key="1">
    <citation type="submission" date="2017-12" db="EMBL/GenBank/DDBJ databases">
        <title>Sequencing, de novo assembly and annotation of complete genome of a new Thraustochytrid species, strain FCC1311.</title>
        <authorList>
            <person name="Sedici K."/>
            <person name="Godart F."/>
            <person name="Aiese Cigliano R."/>
            <person name="Sanseverino W."/>
            <person name="Barakat M."/>
            <person name="Ortet P."/>
            <person name="Marechal E."/>
            <person name="Cagnac O."/>
            <person name="Amato A."/>
        </authorList>
    </citation>
    <scope>NUCLEOTIDE SEQUENCE [LARGE SCALE GENOMIC DNA]</scope>
</reference>
<dbReference type="PANTHER" id="PTHR22706">
    <property type="entry name" value="ASSEMBLY FACTOR FOR SPINDLE MICROTUBULES"/>
    <property type="match status" value="1"/>
</dbReference>